<dbReference type="EMBL" id="JAHLFM010000021">
    <property type="protein sequence ID" value="MBU3830800.1"/>
    <property type="molecule type" value="Genomic_DNA"/>
</dbReference>
<dbReference type="GO" id="GO:0008379">
    <property type="term" value="F:thioredoxin peroxidase activity"/>
    <property type="evidence" value="ECO:0007669"/>
    <property type="project" value="InterPro"/>
</dbReference>
<dbReference type="Pfam" id="PF00578">
    <property type="entry name" value="AhpC-TSA"/>
    <property type="match status" value="1"/>
</dbReference>
<reference evidence="5" key="2">
    <citation type="submission" date="2021-04" db="EMBL/GenBank/DDBJ databases">
        <authorList>
            <person name="Gilroy R."/>
        </authorList>
    </citation>
    <scope>NUCLEOTIDE SEQUENCE</scope>
    <source>
        <strain evidence="5">A5-1222</strain>
    </source>
</reference>
<dbReference type="PANTHER" id="PTHR43110">
    <property type="entry name" value="THIOL PEROXIDASE"/>
    <property type="match status" value="1"/>
</dbReference>
<dbReference type="Proteomes" id="UP000824247">
    <property type="component" value="Unassembled WGS sequence"/>
</dbReference>
<evidence type="ECO:0000256" key="2">
    <source>
        <dbReference type="ARBA" id="ARBA00022862"/>
    </source>
</evidence>
<name>A0A9E2KV84_9BACT</name>
<dbReference type="InterPro" id="IPR036249">
    <property type="entry name" value="Thioredoxin-like_sf"/>
</dbReference>
<dbReference type="InterPro" id="IPR050455">
    <property type="entry name" value="Tpx_Peroxidase_subfamily"/>
</dbReference>
<evidence type="ECO:0000256" key="1">
    <source>
        <dbReference type="ARBA" id="ARBA00022559"/>
    </source>
</evidence>
<dbReference type="CDD" id="cd03014">
    <property type="entry name" value="PRX_Atyp2cys"/>
    <property type="match status" value="1"/>
</dbReference>
<dbReference type="InterPro" id="IPR002065">
    <property type="entry name" value="TPX"/>
</dbReference>
<accession>A0A9E2KV84</accession>
<dbReference type="NCBIfam" id="NF001808">
    <property type="entry name" value="PRK00522.1"/>
    <property type="match status" value="1"/>
</dbReference>
<organism evidence="5 6">
    <name type="scientific">Candidatus Ureaplasma intestinipullorum</name>
    <dbReference type="NCBI Taxonomy" id="2838770"/>
    <lineage>
        <taxon>Bacteria</taxon>
        <taxon>Bacillati</taxon>
        <taxon>Mycoplasmatota</taxon>
        <taxon>Mycoplasmoidales</taxon>
        <taxon>Mycoplasmoidaceae</taxon>
        <taxon>Ureaplasma</taxon>
    </lineage>
</organism>
<dbReference type="PROSITE" id="PS51352">
    <property type="entry name" value="THIOREDOXIN_2"/>
    <property type="match status" value="1"/>
</dbReference>
<dbReference type="InterPro" id="IPR018219">
    <property type="entry name" value="Tpx_CS"/>
</dbReference>
<dbReference type="Gene3D" id="3.40.30.10">
    <property type="entry name" value="Glutaredoxin"/>
    <property type="match status" value="1"/>
</dbReference>
<gene>
    <name evidence="5" type="primary">tpx</name>
    <name evidence="5" type="ORF">H9897_01440</name>
</gene>
<evidence type="ECO:0000313" key="6">
    <source>
        <dbReference type="Proteomes" id="UP000824247"/>
    </source>
</evidence>
<evidence type="ECO:0000313" key="5">
    <source>
        <dbReference type="EMBL" id="MBU3830800.1"/>
    </source>
</evidence>
<keyword evidence="1 5" id="KW-0575">Peroxidase</keyword>
<evidence type="ECO:0000256" key="3">
    <source>
        <dbReference type="ARBA" id="ARBA00023284"/>
    </source>
</evidence>
<evidence type="ECO:0000259" key="4">
    <source>
        <dbReference type="PROSITE" id="PS51352"/>
    </source>
</evidence>
<dbReference type="EC" id="1.11.1.-" evidence="5"/>
<feature type="domain" description="Thioredoxin" evidence="4">
    <location>
        <begin position="16"/>
        <end position="164"/>
    </location>
</feature>
<keyword evidence="3" id="KW-0676">Redox-active center</keyword>
<sequence length="165" mass="18770">MANFNAVNFKLIGNKLEAGQLAPNFSLIDINGETRTLDDFKGKIKVISCIPSIDTGVCDAQTRRFAQKYQDNKDVIVLNVSVDLPFAFDRWCSANQINIVALSDYRTREFGKNYGILMDPYMTLYRSVFVVDKDNKIALAWYNEDVGQPVNFEIVEETVEKLLNK</sequence>
<comment type="caution">
    <text evidence="5">The sequence shown here is derived from an EMBL/GenBank/DDBJ whole genome shotgun (WGS) entry which is preliminary data.</text>
</comment>
<reference evidence="5" key="1">
    <citation type="journal article" date="2021" name="PeerJ">
        <title>Extensive microbial diversity within the chicken gut microbiome revealed by metagenomics and culture.</title>
        <authorList>
            <person name="Gilroy R."/>
            <person name="Ravi A."/>
            <person name="Getino M."/>
            <person name="Pursley I."/>
            <person name="Horton D.L."/>
            <person name="Alikhan N.F."/>
            <person name="Baker D."/>
            <person name="Gharbi K."/>
            <person name="Hall N."/>
            <person name="Watson M."/>
            <person name="Adriaenssens E.M."/>
            <person name="Foster-Nyarko E."/>
            <person name="Jarju S."/>
            <person name="Secka A."/>
            <person name="Antonio M."/>
            <person name="Oren A."/>
            <person name="Chaudhuri R.R."/>
            <person name="La Ragione R."/>
            <person name="Hildebrand F."/>
            <person name="Pallen M.J."/>
        </authorList>
    </citation>
    <scope>NUCLEOTIDE SEQUENCE</scope>
    <source>
        <strain evidence="5">A5-1222</strain>
    </source>
</reference>
<proteinExistence type="predicted"/>
<dbReference type="InterPro" id="IPR013766">
    <property type="entry name" value="Thioredoxin_domain"/>
</dbReference>
<keyword evidence="5" id="KW-0560">Oxidoreductase</keyword>
<dbReference type="PROSITE" id="PS01265">
    <property type="entry name" value="TPX"/>
    <property type="match status" value="1"/>
</dbReference>
<dbReference type="PANTHER" id="PTHR43110:SF1">
    <property type="entry name" value="THIOL PEROXIDASE"/>
    <property type="match status" value="1"/>
</dbReference>
<protein>
    <submittedName>
        <fullName evidence="5">Thiol peroxidase</fullName>
        <ecNumber evidence="5">1.11.1.-</ecNumber>
    </submittedName>
</protein>
<dbReference type="InterPro" id="IPR000866">
    <property type="entry name" value="AhpC/TSA"/>
</dbReference>
<dbReference type="SUPFAM" id="SSF52833">
    <property type="entry name" value="Thioredoxin-like"/>
    <property type="match status" value="1"/>
</dbReference>
<keyword evidence="2" id="KW-0049">Antioxidant</keyword>
<dbReference type="AlphaFoldDB" id="A0A9E2KV84"/>